<evidence type="ECO:0000256" key="2">
    <source>
        <dbReference type="SAM" id="MobiDB-lite"/>
    </source>
</evidence>
<dbReference type="AlphaFoldDB" id="A0A1I1Z8T5"/>
<dbReference type="OrthoDB" id="8795346at2"/>
<dbReference type="InterPro" id="IPR036662">
    <property type="entry name" value="PTS_EIIA_man-typ_sf"/>
</dbReference>
<proteinExistence type="predicted"/>
<dbReference type="PANTHER" id="PTHR33799">
    <property type="entry name" value="PTS PERMEASE-RELATED-RELATED"/>
    <property type="match status" value="1"/>
</dbReference>
<evidence type="ECO:0000256" key="1">
    <source>
        <dbReference type="ARBA" id="ARBA00022679"/>
    </source>
</evidence>
<dbReference type="SUPFAM" id="SSF53062">
    <property type="entry name" value="PTS system fructose IIA component-like"/>
    <property type="match status" value="1"/>
</dbReference>
<dbReference type="Gene3D" id="3.40.50.510">
    <property type="entry name" value="Phosphotransferase system, mannose-type IIA component"/>
    <property type="match status" value="1"/>
</dbReference>
<feature type="region of interest" description="Disordered" evidence="2">
    <location>
        <begin position="129"/>
        <end position="150"/>
    </location>
</feature>
<evidence type="ECO:0000256" key="3">
    <source>
        <dbReference type="SAM" id="SignalP"/>
    </source>
</evidence>
<feature type="domain" description="PTS EIIA type-4" evidence="4">
    <location>
        <begin position="2"/>
        <end position="124"/>
    </location>
</feature>
<protein>
    <submittedName>
        <fullName evidence="5">PTS system, ascorbate-specific IIA component</fullName>
    </submittedName>
</protein>
<name>A0A1I1Z8T5_9BURK</name>
<dbReference type="GO" id="GO:0016020">
    <property type="term" value="C:membrane"/>
    <property type="evidence" value="ECO:0007669"/>
    <property type="project" value="InterPro"/>
</dbReference>
<dbReference type="PROSITE" id="PS51096">
    <property type="entry name" value="PTS_EIIA_TYPE_4"/>
    <property type="match status" value="1"/>
</dbReference>
<feature type="chain" id="PRO_5011537951" evidence="3">
    <location>
        <begin position="22"/>
        <end position="150"/>
    </location>
</feature>
<feature type="compositionally biased region" description="Basic and acidic residues" evidence="2">
    <location>
        <begin position="141"/>
        <end position="150"/>
    </location>
</feature>
<reference evidence="6" key="1">
    <citation type="submission" date="2016-10" db="EMBL/GenBank/DDBJ databases">
        <authorList>
            <person name="Varghese N."/>
            <person name="Submissions S."/>
        </authorList>
    </citation>
    <scope>NUCLEOTIDE SEQUENCE [LARGE SCALE GENOMIC DNA]</scope>
    <source>
        <strain evidence="6">DSM 7481</strain>
    </source>
</reference>
<dbReference type="Pfam" id="PF03610">
    <property type="entry name" value="EIIA-man"/>
    <property type="match status" value="1"/>
</dbReference>
<sequence>MSTRILLIAHAPLAHALRACALHVFPDSAEDILALDVHPNAPPEDTLSAARILLEAGPADGTTLVLTDVFGATPCNVAQRLVDGEHSRLVTGVNLPMLLRTVSYRREPLDALVSRAVVGGTQGVMQVAAAAPQNQTRRPHHDQDDHHHQQ</sequence>
<dbReference type="GO" id="GO:0009401">
    <property type="term" value="P:phosphoenolpyruvate-dependent sugar phosphotransferase system"/>
    <property type="evidence" value="ECO:0007669"/>
    <property type="project" value="InterPro"/>
</dbReference>
<dbReference type="InterPro" id="IPR051471">
    <property type="entry name" value="Bacterial_PTS_sugar_comp"/>
</dbReference>
<dbReference type="GO" id="GO:0016740">
    <property type="term" value="F:transferase activity"/>
    <property type="evidence" value="ECO:0007669"/>
    <property type="project" value="UniProtKB-KW"/>
</dbReference>
<accession>A0A1I1Z8T5</accession>
<evidence type="ECO:0000259" key="4">
    <source>
        <dbReference type="PROSITE" id="PS51096"/>
    </source>
</evidence>
<dbReference type="RefSeq" id="WP_092957587.1">
    <property type="nucleotide sequence ID" value="NZ_FOMQ01000024.1"/>
</dbReference>
<evidence type="ECO:0000313" key="5">
    <source>
        <dbReference type="EMBL" id="SFE28099.1"/>
    </source>
</evidence>
<organism evidence="5 6">
    <name type="scientific">Paracidovorax konjaci</name>
    <dbReference type="NCBI Taxonomy" id="32040"/>
    <lineage>
        <taxon>Bacteria</taxon>
        <taxon>Pseudomonadati</taxon>
        <taxon>Pseudomonadota</taxon>
        <taxon>Betaproteobacteria</taxon>
        <taxon>Burkholderiales</taxon>
        <taxon>Comamonadaceae</taxon>
        <taxon>Paracidovorax</taxon>
    </lineage>
</organism>
<dbReference type="STRING" id="32040.SAMN04489710_12427"/>
<feature type="signal peptide" evidence="3">
    <location>
        <begin position="1"/>
        <end position="21"/>
    </location>
</feature>
<dbReference type="EMBL" id="FOMQ01000024">
    <property type="protein sequence ID" value="SFE28099.1"/>
    <property type="molecule type" value="Genomic_DNA"/>
</dbReference>
<dbReference type="PANTHER" id="PTHR33799:SF1">
    <property type="entry name" value="PTS SYSTEM MANNOSE-SPECIFIC EIIAB COMPONENT-RELATED"/>
    <property type="match status" value="1"/>
</dbReference>
<dbReference type="InterPro" id="IPR004701">
    <property type="entry name" value="PTS_EIIA_man-typ"/>
</dbReference>
<gene>
    <name evidence="5" type="ORF">SAMN04489710_12427</name>
</gene>
<keyword evidence="6" id="KW-1185">Reference proteome</keyword>
<dbReference type="Proteomes" id="UP000199517">
    <property type="component" value="Unassembled WGS sequence"/>
</dbReference>
<evidence type="ECO:0000313" key="6">
    <source>
        <dbReference type="Proteomes" id="UP000199517"/>
    </source>
</evidence>
<keyword evidence="3" id="KW-0732">Signal</keyword>
<keyword evidence="1" id="KW-0808">Transferase</keyword>